<evidence type="ECO:0000256" key="1">
    <source>
        <dbReference type="SAM" id="Phobius"/>
    </source>
</evidence>
<sequence>MSHSFVINSGQSPTGIDIANLSSTLVIESDVASAVDDPGFTNSTGSSFQVGNPFADPPLPVLSTQSDTTVNLGNGDFAVGRLDFSITVEDDPDEGEFDITRRAVVQDGHAEVFLANDPVAASGSSSHVHGRSYRFDNTTIGTISFNIAGLFEAEMVASFDGDDGFARTSGGFEMLFDLGVGSSVTYFPVAPYLVTREDSAPGAEVSELFLPNSGGIDGVFFGGSATAIGDGSDTVARLTAQSRYVMTVTVAAGQSVTMATGFRQSNAVGFAPQMAAVPLPAGLPMLFAGLVGLAVLRRADNR</sequence>
<evidence type="ECO:0000313" key="2">
    <source>
        <dbReference type="EMBL" id="TDL89364.1"/>
    </source>
</evidence>
<dbReference type="RefSeq" id="WP_133342173.1">
    <property type="nucleotide sequence ID" value="NZ_SMZO01000011.1"/>
</dbReference>
<comment type="caution">
    <text evidence="2">The sequence shown here is derived from an EMBL/GenBank/DDBJ whole genome shotgun (WGS) entry which is preliminary data.</text>
</comment>
<keyword evidence="1" id="KW-0812">Transmembrane</keyword>
<protein>
    <recommendedName>
        <fullName evidence="4">VPLPA-CTERM sorting domain-containing protein</fullName>
    </recommendedName>
</protein>
<reference evidence="2 3" key="1">
    <citation type="submission" date="2019-03" db="EMBL/GenBank/DDBJ databases">
        <title>Rhodobacteraceae bacterium SM1902, a new member of the family Rhodobacteraceae isolated from Yantai.</title>
        <authorList>
            <person name="Sun Y."/>
        </authorList>
    </citation>
    <scope>NUCLEOTIDE SEQUENCE [LARGE SCALE GENOMIC DNA]</scope>
    <source>
        <strain evidence="2 3">SM1902</strain>
    </source>
</reference>
<dbReference type="Proteomes" id="UP000294562">
    <property type="component" value="Unassembled WGS sequence"/>
</dbReference>
<dbReference type="EMBL" id="SMZO01000011">
    <property type="protein sequence ID" value="TDL89364.1"/>
    <property type="molecule type" value="Genomic_DNA"/>
</dbReference>
<dbReference type="AlphaFoldDB" id="A0A4R6AZY1"/>
<keyword evidence="1" id="KW-0472">Membrane</keyword>
<dbReference type="OrthoDB" id="9991420at2"/>
<keyword evidence="3" id="KW-1185">Reference proteome</keyword>
<organism evidence="2 3">
    <name type="scientific">Meridianimarinicoccus aquatilis</name>
    <dbReference type="NCBI Taxonomy" id="2552766"/>
    <lineage>
        <taxon>Bacteria</taxon>
        <taxon>Pseudomonadati</taxon>
        <taxon>Pseudomonadota</taxon>
        <taxon>Alphaproteobacteria</taxon>
        <taxon>Rhodobacterales</taxon>
        <taxon>Paracoccaceae</taxon>
        <taxon>Meridianimarinicoccus</taxon>
    </lineage>
</organism>
<feature type="transmembrane region" description="Helical" evidence="1">
    <location>
        <begin position="275"/>
        <end position="296"/>
    </location>
</feature>
<accession>A0A4R6AZY1</accession>
<gene>
    <name evidence="2" type="ORF">E2L05_06860</name>
</gene>
<evidence type="ECO:0008006" key="4">
    <source>
        <dbReference type="Google" id="ProtNLM"/>
    </source>
</evidence>
<name>A0A4R6AZY1_9RHOB</name>
<evidence type="ECO:0000313" key="3">
    <source>
        <dbReference type="Proteomes" id="UP000294562"/>
    </source>
</evidence>
<proteinExistence type="predicted"/>
<keyword evidence="1" id="KW-1133">Transmembrane helix</keyword>